<dbReference type="EMBL" id="AMZH03011027">
    <property type="protein sequence ID" value="RRT53663.1"/>
    <property type="molecule type" value="Genomic_DNA"/>
</dbReference>
<feature type="region of interest" description="Disordered" evidence="1">
    <location>
        <begin position="1"/>
        <end position="55"/>
    </location>
</feature>
<comment type="caution">
    <text evidence="2">The sequence shown here is derived from an EMBL/GenBank/DDBJ whole genome shotgun (WGS) entry which is preliminary data.</text>
</comment>
<evidence type="ECO:0000256" key="1">
    <source>
        <dbReference type="SAM" id="MobiDB-lite"/>
    </source>
</evidence>
<reference evidence="2 3" key="1">
    <citation type="journal article" date="2014" name="Agronomy (Basel)">
        <title>A Draft Genome Sequence for Ensete ventricosum, the Drought-Tolerant Tree Against Hunger.</title>
        <authorList>
            <person name="Harrison J."/>
            <person name="Moore K.A."/>
            <person name="Paszkiewicz K."/>
            <person name="Jones T."/>
            <person name="Grant M."/>
            <person name="Ambacheew D."/>
            <person name="Muzemil S."/>
            <person name="Studholme D.J."/>
        </authorList>
    </citation>
    <scope>NUCLEOTIDE SEQUENCE [LARGE SCALE GENOMIC DNA]</scope>
</reference>
<sequence length="117" mass="12563">MPPLRRRGAPHSPRGREPQVIEQSPISTLATEYSHPGKEGKGAVPRDRGQSVSHGFPLRGCSTISVLTTLGPPSSAKYVIVPYVVAEASLELFNAAPYFSSNGIRGSIVPYLSAYRD</sequence>
<accession>A0A426YPL5</accession>
<dbReference type="AlphaFoldDB" id="A0A426YPL5"/>
<dbReference type="Proteomes" id="UP000287651">
    <property type="component" value="Unassembled WGS sequence"/>
</dbReference>
<gene>
    <name evidence="2" type="ORF">B296_00047964</name>
</gene>
<protein>
    <submittedName>
        <fullName evidence="2">Uncharacterized protein</fullName>
    </submittedName>
</protein>
<evidence type="ECO:0000313" key="2">
    <source>
        <dbReference type="EMBL" id="RRT53663.1"/>
    </source>
</evidence>
<name>A0A426YPL5_ENSVE</name>
<proteinExistence type="predicted"/>
<feature type="compositionally biased region" description="Polar residues" evidence="1">
    <location>
        <begin position="21"/>
        <end position="31"/>
    </location>
</feature>
<evidence type="ECO:0000313" key="3">
    <source>
        <dbReference type="Proteomes" id="UP000287651"/>
    </source>
</evidence>
<organism evidence="2 3">
    <name type="scientific">Ensete ventricosum</name>
    <name type="common">Abyssinian banana</name>
    <name type="synonym">Musa ensete</name>
    <dbReference type="NCBI Taxonomy" id="4639"/>
    <lineage>
        <taxon>Eukaryota</taxon>
        <taxon>Viridiplantae</taxon>
        <taxon>Streptophyta</taxon>
        <taxon>Embryophyta</taxon>
        <taxon>Tracheophyta</taxon>
        <taxon>Spermatophyta</taxon>
        <taxon>Magnoliopsida</taxon>
        <taxon>Liliopsida</taxon>
        <taxon>Zingiberales</taxon>
        <taxon>Musaceae</taxon>
        <taxon>Ensete</taxon>
    </lineage>
</organism>
<feature type="compositionally biased region" description="Basic and acidic residues" evidence="1">
    <location>
        <begin position="35"/>
        <end position="49"/>
    </location>
</feature>